<evidence type="ECO:0000313" key="2">
    <source>
        <dbReference type="Proteomes" id="UP001255185"/>
    </source>
</evidence>
<dbReference type="SUPFAM" id="SSF54593">
    <property type="entry name" value="Glyoxalase/Bleomycin resistance protein/Dihydroxybiphenyl dioxygenase"/>
    <property type="match status" value="1"/>
</dbReference>
<keyword evidence="2" id="KW-1185">Reference proteome</keyword>
<gene>
    <name evidence="1" type="ORF">J2X31_001616</name>
</gene>
<comment type="caution">
    <text evidence="1">The sequence shown here is derived from an EMBL/GenBank/DDBJ whole genome shotgun (WGS) entry which is preliminary data.</text>
</comment>
<dbReference type="Proteomes" id="UP001255185">
    <property type="component" value="Unassembled WGS sequence"/>
</dbReference>
<dbReference type="InterPro" id="IPR029068">
    <property type="entry name" value="Glyas_Bleomycin-R_OHBP_Dase"/>
</dbReference>
<dbReference type="Gene3D" id="3.30.720.120">
    <property type="match status" value="1"/>
</dbReference>
<reference evidence="1 2" key="1">
    <citation type="submission" date="2023-07" db="EMBL/GenBank/DDBJ databases">
        <title>Sorghum-associated microbial communities from plants grown in Nebraska, USA.</title>
        <authorList>
            <person name="Schachtman D."/>
        </authorList>
    </citation>
    <scope>NUCLEOTIDE SEQUENCE [LARGE SCALE GENOMIC DNA]</scope>
    <source>
        <strain evidence="1 2">3773</strain>
    </source>
</reference>
<organism evidence="1 2">
    <name type="scientific">Flavobacterium arsenatis</name>
    <dbReference type="NCBI Taxonomy" id="1484332"/>
    <lineage>
        <taxon>Bacteria</taxon>
        <taxon>Pseudomonadati</taxon>
        <taxon>Bacteroidota</taxon>
        <taxon>Flavobacteriia</taxon>
        <taxon>Flavobacteriales</taxon>
        <taxon>Flavobacteriaceae</taxon>
        <taxon>Flavobacterium</taxon>
    </lineage>
</organism>
<evidence type="ECO:0000313" key="1">
    <source>
        <dbReference type="EMBL" id="MDR6967604.1"/>
    </source>
</evidence>
<accession>A0ABU1TNS2</accession>
<protein>
    <submittedName>
        <fullName evidence="1">Glyoxalase superfamily protein PhnB</fullName>
    </submittedName>
</protein>
<sequence>MKIPSNYLPVMPYLILNDSKGFLKFAKEVFNAHEQLLVPGENGQIMHGEIKIHDAVIMFAQASEQFPTKSAGMFIYVENVDHVYDTALRHQAISLTIPEEKEYGYTAGFEDIFGNQWWVVQG</sequence>
<proteinExistence type="predicted"/>
<dbReference type="Gene3D" id="3.30.720.110">
    <property type="match status" value="1"/>
</dbReference>
<name>A0ABU1TNS2_9FLAO</name>
<dbReference type="EMBL" id="JAVDVI010000006">
    <property type="protein sequence ID" value="MDR6967604.1"/>
    <property type="molecule type" value="Genomic_DNA"/>
</dbReference>
<dbReference type="RefSeq" id="WP_310025815.1">
    <property type="nucleotide sequence ID" value="NZ_JAVDVI010000006.1"/>
</dbReference>